<dbReference type="GO" id="GO:0099048">
    <property type="term" value="P:CRISPR-cas system"/>
    <property type="evidence" value="ECO:0007669"/>
    <property type="project" value="InterPro"/>
</dbReference>
<dbReference type="Gene3D" id="2.60.120.1670">
    <property type="match status" value="1"/>
</dbReference>
<dbReference type="GO" id="GO:0051607">
    <property type="term" value="P:defense response to virus"/>
    <property type="evidence" value="ECO:0007669"/>
    <property type="project" value="InterPro"/>
</dbReference>
<dbReference type="Pfam" id="PF19021">
    <property type="entry name" value="Cmr7A"/>
    <property type="match status" value="1"/>
</dbReference>
<dbReference type="EMBL" id="QEFD01000062">
    <property type="protein sequence ID" value="PVU76911.1"/>
    <property type="molecule type" value="Genomic_DNA"/>
</dbReference>
<dbReference type="AlphaFoldDB" id="A0A2T9XA39"/>
<comment type="caution">
    <text evidence="1">The sequence shown here is derived from an EMBL/GenBank/DDBJ whole genome shotgun (WGS) entry which is preliminary data.</text>
</comment>
<protein>
    <submittedName>
        <fullName evidence="1">Uncharacterized protein</fullName>
    </submittedName>
</protein>
<gene>
    <name evidence="1" type="ORF">DDW13_01785</name>
</gene>
<evidence type="ECO:0000313" key="1">
    <source>
        <dbReference type="EMBL" id="PVU76911.1"/>
    </source>
</evidence>
<accession>A0A2T9XA39</accession>
<dbReference type="InterPro" id="IPR043959">
    <property type="entry name" value="Cmr7A"/>
</dbReference>
<dbReference type="InterPro" id="IPR053743">
    <property type="entry name" value="CRISPR_Cmr7_comp"/>
</dbReference>
<proteinExistence type="predicted"/>
<name>A0A2T9XA39_9CREN</name>
<evidence type="ECO:0000313" key="2">
    <source>
        <dbReference type="Proteomes" id="UP000245638"/>
    </source>
</evidence>
<dbReference type="Proteomes" id="UP000245638">
    <property type="component" value="Unassembled WGS sequence"/>
</dbReference>
<reference evidence="1 2" key="1">
    <citation type="journal article" date="2015" name="Appl. Environ. Microbiol.">
        <title>Nanoarchaeota, Their Sulfolobales Host, and Nanoarchaeota Virus Distribution across Yellowstone National Park Hot Springs.</title>
        <authorList>
            <person name="Munson-McGee J.H."/>
            <person name="Field E.K."/>
            <person name="Bateson M."/>
            <person name="Rooney C."/>
            <person name="Stepanauskas R."/>
            <person name="Young M.J."/>
        </authorList>
    </citation>
    <scope>NUCLEOTIDE SEQUENCE [LARGE SCALE GENOMIC DNA]</scope>
    <source>
        <strain evidence="1">SCGC AC-742_N10</strain>
    </source>
</reference>
<sequence length="205" mass="23242">MASGTAEVDEYVFVPLVNDVNYEYNKQTQILTLKKGDTSISIKIGSGEHISKTEGKRSRNNNKYVEIHNILVLTGYAIDEDSLGLVQTLDPCDYVKGILINGEIASLAGLSKQEITLSKAEVMNKLYFIRKSNVNLKNNIKINLITESKPVRKTNYRSLKIDNKNEMEEFKNKIKGIIDLYDIQNSEDINNLVEKLSDIINYYSI</sequence>
<organism evidence="1 2">
    <name type="scientific">Acidianus hospitalis</name>
    <dbReference type="NCBI Taxonomy" id="563177"/>
    <lineage>
        <taxon>Archaea</taxon>
        <taxon>Thermoproteota</taxon>
        <taxon>Thermoprotei</taxon>
        <taxon>Sulfolobales</taxon>
        <taxon>Sulfolobaceae</taxon>
        <taxon>Acidianus</taxon>
    </lineage>
</organism>